<feature type="transmembrane region" description="Helical" evidence="1">
    <location>
        <begin position="69"/>
        <end position="97"/>
    </location>
</feature>
<name>A0ABU7BTK9_9TELE</name>
<evidence type="ECO:0000313" key="2">
    <source>
        <dbReference type="EMBL" id="MED6253777.1"/>
    </source>
</evidence>
<keyword evidence="1" id="KW-1133">Transmembrane helix</keyword>
<organism evidence="2 3">
    <name type="scientific">Ataeniobius toweri</name>
    <dbReference type="NCBI Taxonomy" id="208326"/>
    <lineage>
        <taxon>Eukaryota</taxon>
        <taxon>Metazoa</taxon>
        <taxon>Chordata</taxon>
        <taxon>Craniata</taxon>
        <taxon>Vertebrata</taxon>
        <taxon>Euteleostomi</taxon>
        <taxon>Actinopterygii</taxon>
        <taxon>Neopterygii</taxon>
        <taxon>Teleostei</taxon>
        <taxon>Neoteleostei</taxon>
        <taxon>Acanthomorphata</taxon>
        <taxon>Ovalentaria</taxon>
        <taxon>Atherinomorphae</taxon>
        <taxon>Cyprinodontiformes</taxon>
        <taxon>Goodeidae</taxon>
        <taxon>Ataeniobius</taxon>
    </lineage>
</organism>
<accession>A0ABU7BTK9</accession>
<comment type="caution">
    <text evidence="2">The sequence shown here is derived from an EMBL/GenBank/DDBJ whole genome shotgun (WGS) entry which is preliminary data.</text>
</comment>
<keyword evidence="1" id="KW-0472">Membrane</keyword>
<proteinExistence type="predicted"/>
<dbReference type="EMBL" id="JAHUTI010068955">
    <property type="protein sequence ID" value="MED6253777.1"/>
    <property type="molecule type" value="Genomic_DNA"/>
</dbReference>
<evidence type="ECO:0000256" key="1">
    <source>
        <dbReference type="SAM" id="Phobius"/>
    </source>
</evidence>
<gene>
    <name evidence="2" type="ORF">ATANTOWER_001283</name>
</gene>
<reference evidence="2 3" key="1">
    <citation type="submission" date="2021-07" db="EMBL/GenBank/DDBJ databases">
        <authorList>
            <person name="Palmer J.M."/>
        </authorList>
    </citation>
    <scope>NUCLEOTIDE SEQUENCE [LARGE SCALE GENOMIC DNA]</scope>
    <source>
        <strain evidence="2 3">AT_MEX2019</strain>
        <tissue evidence="2">Muscle</tissue>
    </source>
</reference>
<sequence length="99" mass="11533">MFAWLLHSFPQYSPFLAFSHFYLISSPSVLFDLMLLFYLHPSILPIPFSSPCQMVSLLLGWLRNQRYNFLLFSCMSLFLSLSVSLQSNFSVFMLLGFQC</sequence>
<keyword evidence="3" id="KW-1185">Reference proteome</keyword>
<feature type="transmembrane region" description="Helical" evidence="1">
    <location>
        <begin position="46"/>
        <end position="63"/>
    </location>
</feature>
<evidence type="ECO:0000313" key="3">
    <source>
        <dbReference type="Proteomes" id="UP001345963"/>
    </source>
</evidence>
<protein>
    <submittedName>
        <fullName evidence="2">Uncharacterized protein</fullName>
    </submittedName>
</protein>
<keyword evidence="1" id="KW-0812">Transmembrane</keyword>
<dbReference type="Proteomes" id="UP001345963">
    <property type="component" value="Unassembled WGS sequence"/>
</dbReference>